<evidence type="ECO:0000256" key="2">
    <source>
        <dbReference type="ARBA" id="ARBA00013855"/>
    </source>
</evidence>
<evidence type="ECO:0000313" key="8">
    <source>
        <dbReference type="EMBL" id="MFC0622596.1"/>
    </source>
</evidence>
<keyword evidence="6" id="KW-0175">Coiled coil</keyword>
<dbReference type="Pfam" id="PF04085">
    <property type="entry name" value="MreC"/>
    <property type="match status" value="1"/>
</dbReference>
<dbReference type="PIRSF" id="PIRSF038471">
    <property type="entry name" value="MreC"/>
    <property type="match status" value="1"/>
</dbReference>
<protein>
    <recommendedName>
        <fullName evidence="2 5">Cell shape-determining protein MreC</fullName>
    </recommendedName>
    <alternativeName>
        <fullName evidence="4 5">Cell shape protein MreC</fullName>
    </alternativeName>
</protein>
<gene>
    <name evidence="8" type="primary">mreC</name>
    <name evidence="8" type="ORF">ACFFGN_00880</name>
</gene>
<evidence type="ECO:0000256" key="4">
    <source>
        <dbReference type="ARBA" id="ARBA00032089"/>
    </source>
</evidence>
<proteinExistence type="inferred from homology"/>
<dbReference type="InterPro" id="IPR007221">
    <property type="entry name" value="MreC"/>
</dbReference>
<evidence type="ECO:0000313" key="9">
    <source>
        <dbReference type="Proteomes" id="UP001589890"/>
    </source>
</evidence>
<dbReference type="Gene3D" id="2.40.10.350">
    <property type="entry name" value="Rod shape-determining protein MreC, domain 2"/>
    <property type="match status" value="1"/>
</dbReference>
<organism evidence="8 9">
    <name type="scientific">Kribbella deserti</name>
    <dbReference type="NCBI Taxonomy" id="1926257"/>
    <lineage>
        <taxon>Bacteria</taxon>
        <taxon>Bacillati</taxon>
        <taxon>Actinomycetota</taxon>
        <taxon>Actinomycetes</taxon>
        <taxon>Propionibacteriales</taxon>
        <taxon>Kribbellaceae</taxon>
        <taxon>Kribbella</taxon>
    </lineage>
</organism>
<dbReference type="PANTHER" id="PTHR34138">
    <property type="entry name" value="CELL SHAPE-DETERMINING PROTEIN MREC"/>
    <property type="match status" value="1"/>
</dbReference>
<dbReference type="EMBL" id="JBHLTC010000001">
    <property type="protein sequence ID" value="MFC0622596.1"/>
    <property type="molecule type" value="Genomic_DNA"/>
</dbReference>
<dbReference type="InterPro" id="IPR042177">
    <property type="entry name" value="Cell/Rod_1"/>
</dbReference>
<keyword evidence="9" id="KW-1185">Reference proteome</keyword>
<feature type="domain" description="Rod shape-determining protein MreC beta-barrel core" evidence="7">
    <location>
        <begin position="149"/>
        <end position="293"/>
    </location>
</feature>
<dbReference type="InterPro" id="IPR055342">
    <property type="entry name" value="MreC_beta-barrel_core"/>
</dbReference>
<sequence>MLKDLGAPPTRGVVRSAGLPKDIRRRRTVLALVVLASLTLMILDARRSAGSPIDPLRDTAAGIFGPLQAGATSAREPVDDLKAKFADADRLTAENERLRAENSRLTAQLRGSNYARSRAVELDKLLRVASSVGYQIAPARVIAIGPAQGFGQTITIDAGTADGVRADLTVLNGDGLIGRVVRASAATATVLLIGDRGSTVGGRLDTTQALGFVTGRGEIGSQATLEYRLVDIKARPKVGARILTWGSRGNAPYVPGVPIGYIASVGSVAGTFGTTATIRPYVDAGRLDTVGVVVGPTARGPRRPLPGPR</sequence>
<dbReference type="InterPro" id="IPR042175">
    <property type="entry name" value="Cell/Rod_MreC_2"/>
</dbReference>
<dbReference type="RefSeq" id="WP_380043274.1">
    <property type="nucleotide sequence ID" value="NZ_JBHLTC010000001.1"/>
</dbReference>
<comment type="caution">
    <text evidence="8">The sequence shown here is derived from an EMBL/GenBank/DDBJ whole genome shotgun (WGS) entry which is preliminary data.</text>
</comment>
<accession>A0ABV6QF13</accession>
<evidence type="ECO:0000256" key="6">
    <source>
        <dbReference type="SAM" id="Coils"/>
    </source>
</evidence>
<comment type="function">
    <text evidence="5">Involved in formation and maintenance of cell shape.</text>
</comment>
<dbReference type="PANTHER" id="PTHR34138:SF1">
    <property type="entry name" value="CELL SHAPE-DETERMINING PROTEIN MREC"/>
    <property type="match status" value="1"/>
</dbReference>
<dbReference type="Gene3D" id="2.40.10.340">
    <property type="entry name" value="Rod shape-determining protein MreC, domain 1"/>
    <property type="match status" value="1"/>
</dbReference>
<dbReference type="Proteomes" id="UP001589890">
    <property type="component" value="Unassembled WGS sequence"/>
</dbReference>
<name>A0ABV6QF13_9ACTN</name>
<evidence type="ECO:0000259" key="7">
    <source>
        <dbReference type="Pfam" id="PF04085"/>
    </source>
</evidence>
<reference evidence="8 9" key="1">
    <citation type="submission" date="2024-09" db="EMBL/GenBank/DDBJ databases">
        <authorList>
            <person name="Sun Q."/>
            <person name="Mori K."/>
        </authorList>
    </citation>
    <scope>NUCLEOTIDE SEQUENCE [LARGE SCALE GENOMIC DNA]</scope>
    <source>
        <strain evidence="8 9">CGMCC 1.15906</strain>
    </source>
</reference>
<evidence type="ECO:0000256" key="3">
    <source>
        <dbReference type="ARBA" id="ARBA00022960"/>
    </source>
</evidence>
<evidence type="ECO:0000256" key="5">
    <source>
        <dbReference type="PIRNR" id="PIRNR038471"/>
    </source>
</evidence>
<evidence type="ECO:0000256" key="1">
    <source>
        <dbReference type="ARBA" id="ARBA00009369"/>
    </source>
</evidence>
<comment type="similarity">
    <text evidence="1 5">Belongs to the MreC family.</text>
</comment>
<feature type="coiled-coil region" evidence="6">
    <location>
        <begin position="81"/>
        <end position="108"/>
    </location>
</feature>
<keyword evidence="3 5" id="KW-0133">Cell shape</keyword>